<evidence type="ECO:0008006" key="2">
    <source>
        <dbReference type="Google" id="ProtNLM"/>
    </source>
</evidence>
<evidence type="ECO:0000313" key="1">
    <source>
        <dbReference type="EMBL" id="KCW65579.1"/>
    </source>
</evidence>
<protein>
    <recommendedName>
        <fullName evidence="2">Serine-threonine/tyrosine-protein kinase catalytic domain-containing protein</fullName>
    </recommendedName>
</protein>
<proteinExistence type="predicted"/>
<dbReference type="AlphaFoldDB" id="A0A059BHR7"/>
<reference evidence="1" key="1">
    <citation type="submission" date="2013-07" db="EMBL/GenBank/DDBJ databases">
        <title>The genome of Eucalyptus grandis.</title>
        <authorList>
            <person name="Schmutz J."/>
            <person name="Hayes R."/>
            <person name="Myburg A."/>
            <person name="Tuskan G."/>
            <person name="Grattapaglia D."/>
            <person name="Rokhsar D.S."/>
        </authorList>
    </citation>
    <scope>NUCLEOTIDE SEQUENCE</scope>
    <source>
        <tissue evidence="1">Leaf extractions</tissue>
    </source>
</reference>
<gene>
    <name evidence="1" type="ORF">EUGRSUZ_G02974</name>
</gene>
<name>A0A059BHR7_EUCGR</name>
<sequence length="87" mass="9820">MTRAQATDDVNLAVLVRRMVVEERIMDVVDPMMKEKVSIADMETMKALGFLAMGCLEEWRQNCTSMKEVAKEIEYIMSIATGDVVDS</sequence>
<accession>A0A059BHR7</accession>
<dbReference type="EMBL" id="KK198759">
    <property type="protein sequence ID" value="KCW65579.1"/>
    <property type="molecule type" value="Genomic_DNA"/>
</dbReference>
<organism evidence="1">
    <name type="scientific">Eucalyptus grandis</name>
    <name type="common">Flooded gum</name>
    <dbReference type="NCBI Taxonomy" id="71139"/>
    <lineage>
        <taxon>Eukaryota</taxon>
        <taxon>Viridiplantae</taxon>
        <taxon>Streptophyta</taxon>
        <taxon>Embryophyta</taxon>
        <taxon>Tracheophyta</taxon>
        <taxon>Spermatophyta</taxon>
        <taxon>Magnoliopsida</taxon>
        <taxon>eudicotyledons</taxon>
        <taxon>Gunneridae</taxon>
        <taxon>Pentapetalae</taxon>
        <taxon>rosids</taxon>
        <taxon>malvids</taxon>
        <taxon>Myrtales</taxon>
        <taxon>Myrtaceae</taxon>
        <taxon>Myrtoideae</taxon>
        <taxon>Eucalypteae</taxon>
        <taxon>Eucalyptus</taxon>
    </lineage>
</organism>
<dbReference type="STRING" id="71139.A0A059BHR7"/>
<dbReference type="InParanoid" id="A0A059BHR7"/>
<dbReference type="Gramene" id="KCW65579">
    <property type="protein sequence ID" value="KCW65579"/>
    <property type="gene ID" value="EUGRSUZ_G02974"/>
</dbReference>